<gene>
    <name evidence="1" type="ORF">LCGC14_2037250</name>
</gene>
<reference evidence="1" key="1">
    <citation type="journal article" date="2015" name="Nature">
        <title>Complex archaea that bridge the gap between prokaryotes and eukaryotes.</title>
        <authorList>
            <person name="Spang A."/>
            <person name="Saw J.H."/>
            <person name="Jorgensen S.L."/>
            <person name="Zaremba-Niedzwiedzka K."/>
            <person name="Martijn J."/>
            <person name="Lind A.E."/>
            <person name="van Eijk R."/>
            <person name="Schleper C."/>
            <person name="Guy L."/>
            <person name="Ettema T.J."/>
        </authorList>
    </citation>
    <scope>NUCLEOTIDE SEQUENCE</scope>
</reference>
<name>A0A0F9H6D5_9ZZZZ</name>
<organism evidence="1">
    <name type="scientific">marine sediment metagenome</name>
    <dbReference type="NCBI Taxonomy" id="412755"/>
    <lineage>
        <taxon>unclassified sequences</taxon>
        <taxon>metagenomes</taxon>
        <taxon>ecological metagenomes</taxon>
    </lineage>
</organism>
<proteinExistence type="predicted"/>
<feature type="non-terminal residue" evidence="1">
    <location>
        <position position="29"/>
    </location>
</feature>
<evidence type="ECO:0000313" key="1">
    <source>
        <dbReference type="EMBL" id="KKL77205.1"/>
    </source>
</evidence>
<dbReference type="EMBL" id="LAZR01023821">
    <property type="protein sequence ID" value="KKL77205.1"/>
    <property type="molecule type" value="Genomic_DNA"/>
</dbReference>
<protein>
    <submittedName>
        <fullName evidence="1">Uncharacterized protein</fullName>
    </submittedName>
</protein>
<dbReference type="AlphaFoldDB" id="A0A0F9H6D5"/>
<comment type="caution">
    <text evidence="1">The sequence shown here is derived from an EMBL/GenBank/DDBJ whole genome shotgun (WGS) entry which is preliminary data.</text>
</comment>
<accession>A0A0F9H6D5</accession>
<sequence>MLTMTAKAADKAREFFKEKGLEGQGALRV</sequence>